<keyword evidence="4" id="KW-1185">Reference proteome</keyword>
<sequence>MTPPRIIYPSLDTIKDEGEDEDERDPAKRFSTNSNLTVIEPFQQQNQLVRTLSAVSMEIQSSPDHDCQVEEEDLDEFDIKKNAVHKGKVQDENLEHERKLRLIEANRTRSRLALEETSVIRTSFSSSSSHSAQINPEDKIDRVNQTTDHQQSIKIEIIMGSINQSNLSFDFEPHTTILKIKQSLYKRSSINWNHKDLGLIESFNSPSIKVDQLRLVYMGRYLNDQEILKNLRLARNGPTIFHLVVKPEESVQKATVYEGYREKFKCQTNWLCCCLSRNRPPRRSSLREDV</sequence>
<proteinExistence type="predicted"/>
<dbReference type="InterPro" id="IPR029071">
    <property type="entry name" value="Ubiquitin-like_domsf"/>
</dbReference>
<accession>A0A9Q3BWG5</accession>
<name>A0A9Q3BWG5_9BASI</name>
<dbReference type="InterPro" id="IPR000626">
    <property type="entry name" value="Ubiquitin-like_dom"/>
</dbReference>
<organism evidence="3 4">
    <name type="scientific">Austropuccinia psidii MF-1</name>
    <dbReference type="NCBI Taxonomy" id="1389203"/>
    <lineage>
        <taxon>Eukaryota</taxon>
        <taxon>Fungi</taxon>
        <taxon>Dikarya</taxon>
        <taxon>Basidiomycota</taxon>
        <taxon>Pucciniomycotina</taxon>
        <taxon>Pucciniomycetes</taxon>
        <taxon>Pucciniales</taxon>
        <taxon>Sphaerophragmiaceae</taxon>
        <taxon>Austropuccinia</taxon>
    </lineage>
</organism>
<feature type="region of interest" description="Disordered" evidence="1">
    <location>
        <begin position="1"/>
        <end position="28"/>
    </location>
</feature>
<evidence type="ECO:0000313" key="3">
    <source>
        <dbReference type="EMBL" id="MBW0472112.1"/>
    </source>
</evidence>
<dbReference type="Gene3D" id="3.10.20.90">
    <property type="entry name" value="Phosphatidylinositol 3-kinase Catalytic Subunit, Chain A, domain 1"/>
    <property type="match status" value="1"/>
</dbReference>
<evidence type="ECO:0000313" key="4">
    <source>
        <dbReference type="Proteomes" id="UP000765509"/>
    </source>
</evidence>
<dbReference type="AlphaFoldDB" id="A0A9Q3BWG5"/>
<feature type="domain" description="Ubiquitin-like" evidence="2">
    <location>
        <begin position="155"/>
        <end position="233"/>
    </location>
</feature>
<dbReference type="EMBL" id="AVOT02002974">
    <property type="protein sequence ID" value="MBW0472112.1"/>
    <property type="molecule type" value="Genomic_DNA"/>
</dbReference>
<evidence type="ECO:0000256" key="1">
    <source>
        <dbReference type="SAM" id="MobiDB-lite"/>
    </source>
</evidence>
<reference evidence="3" key="1">
    <citation type="submission" date="2021-03" db="EMBL/GenBank/DDBJ databases">
        <title>Draft genome sequence of rust myrtle Austropuccinia psidii MF-1, a brazilian biotype.</title>
        <authorList>
            <person name="Quecine M.C."/>
            <person name="Pachon D.M.R."/>
            <person name="Bonatelli M.L."/>
            <person name="Correr F.H."/>
            <person name="Franceschini L.M."/>
            <person name="Leite T.F."/>
            <person name="Margarido G.R.A."/>
            <person name="Almeida C.A."/>
            <person name="Ferrarezi J.A."/>
            <person name="Labate C.A."/>
        </authorList>
    </citation>
    <scope>NUCLEOTIDE SEQUENCE</scope>
    <source>
        <strain evidence="3">MF-1</strain>
    </source>
</reference>
<dbReference type="PROSITE" id="PS50053">
    <property type="entry name" value="UBIQUITIN_2"/>
    <property type="match status" value="1"/>
</dbReference>
<dbReference type="InterPro" id="IPR039540">
    <property type="entry name" value="UBL3-like_ubiquitin_dom"/>
</dbReference>
<evidence type="ECO:0000259" key="2">
    <source>
        <dbReference type="PROSITE" id="PS50053"/>
    </source>
</evidence>
<dbReference type="SUPFAM" id="SSF54236">
    <property type="entry name" value="Ubiquitin-like"/>
    <property type="match status" value="1"/>
</dbReference>
<dbReference type="OrthoDB" id="1043111at2759"/>
<comment type="caution">
    <text evidence="3">The sequence shown here is derived from an EMBL/GenBank/DDBJ whole genome shotgun (WGS) entry which is preliminary data.</text>
</comment>
<gene>
    <name evidence="3" type="ORF">O181_011827</name>
</gene>
<protein>
    <recommendedName>
        <fullName evidence="2">Ubiquitin-like domain-containing protein</fullName>
    </recommendedName>
</protein>
<dbReference type="Proteomes" id="UP000765509">
    <property type="component" value="Unassembled WGS sequence"/>
</dbReference>
<dbReference type="Pfam" id="PF13881">
    <property type="entry name" value="Rad60-SLD_2"/>
    <property type="match status" value="1"/>
</dbReference>